<evidence type="ECO:0000313" key="1">
    <source>
        <dbReference type="EMBL" id="TDS54593.1"/>
    </source>
</evidence>
<sequence>MTKYFSHIILCVFLATAFSSCNKYRKNSEEVFSKKVFIDADTLLTKIPEEIAIDDIQNSKPERRYPEHKFLTDSYPKKSRKITGKFKNPHTVNTLYFHYYSAAYQKHIQNPEPSVSMPSSFYSEDDFYRWIKDVKPVAFATFSNKTIDTLWFSKEEGFPLLEIIYLHNDGDLDGDGLDEISFVNGSYFMSNSYQFHMVSLNQGKWKEIYSAFIMNWMLPPAKKNKENNPFVKKIKDKVFKVPNFNTEVENDSIIIKIP</sequence>
<dbReference type="RefSeq" id="WP_133713321.1">
    <property type="nucleotide sequence ID" value="NZ_SOAG01000025.1"/>
</dbReference>
<gene>
    <name evidence="1" type="ORF">C8P70_12536</name>
</gene>
<name>A0A4V3E7V1_9FLAO</name>
<accession>A0A4V3E7V1</accession>
<protein>
    <recommendedName>
        <fullName evidence="3">Lipoprotein</fullName>
    </recommendedName>
</protein>
<keyword evidence="2" id="KW-1185">Reference proteome</keyword>
<proteinExistence type="predicted"/>
<evidence type="ECO:0008006" key="3">
    <source>
        <dbReference type="Google" id="ProtNLM"/>
    </source>
</evidence>
<dbReference type="Proteomes" id="UP000295215">
    <property type="component" value="Unassembled WGS sequence"/>
</dbReference>
<dbReference type="EMBL" id="SOAG01000025">
    <property type="protein sequence ID" value="TDS54593.1"/>
    <property type="molecule type" value="Genomic_DNA"/>
</dbReference>
<dbReference type="PROSITE" id="PS51257">
    <property type="entry name" value="PROKAR_LIPOPROTEIN"/>
    <property type="match status" value="1"/>
</dbReference>
<organism evidence="1 2">
    <name type="scientific">Myroides indicus</name>
    <dbReference type="NCBI Taxonomy" id="1323422"/>
    <lineage>
        <taxon>Bacteria</taxon>
        <taxon>Pseudomonadati</taxon>
        <taxon>Bacteroidota</taxon>
        <taxon>Flavobacteriia</taxon>
        <taxon>Flavobacteriales</taxon>
        <taxon>Flavobacteriaceae</taxon>
        <taxon>Myroides</taxon>
    </lineage>
</organism>
<comment type="caution">
    <text evidence="1">The sequence shown here is derived from an EMBL/GenBank/DDBJ whole genome shotgun (WGS) entry which is preliminary data.</text>
</comment>
<dbReference type="AlphaFoldDB" id="A0A4V3E7V1"/>
<evidence type="ECO:0000313" key="2">
    <source>
        <dbReference type="Proteomes" id="UP000295215"/>
    </source>
</evidence>
<reference evidence="1 2" key="1">
    <citation type="submission" date="2019-03" db="EMBL/GenBank/DDBJ databases">
        <title>Genomic Encyclopedia of Archaeal and Bacterial Type Strains, Phase II (KMG-II): from individual species to whole genera.</title>
        <authorList>
            <person name="Goeker M."/>
        </authorList>
    </citation>
    <scope>NUCLEOTIDE SEQUENCE [LARGE SCALE GENOMIC DNA]</scope>
    <source>
        <strain evidence="1 2">DSM 28213</strain>
    </source>
</reference>